<dbReference type="InterPro" id="IPR046373">
    <property type="entry name" value="Acyl-CoA_Oxase/DH_mid-dom_sf"/>
</dbReference>
<protein>
    <submittedName>
        <fullName evidence="9">Putative acyl-CoA dehydrogenase</fullName>
        <ecNumber evidence="9">1.3.99.-</ecNumber>
    </submittedName>
</protein>
<evidence type="ECO:0000259" key="7">
    <source>
        <dbReference type="Pfam" id="PF02770"/>
    </source>
</evidence>
<dbReference type="InterPro" id="IPR037069">
    <property type="entry name" value="AcylCoA_DH/ox_N_sf"/>
</dbReference>
<keyword evidence="5 9" id="KW-0560">Oxidoreductase</keyword>
<dbReference type="Pfam" id="PF02770">
    <property type="entry name" value="Acyl-CoA_dh_M"/>
    <property type="match status" value="1"/>
</dbReference>
<evidence type="ECO:0000256" key="2">
    <source>
        <dbReference type="ARBA" id="ARBA00009347"/>
    </source>
</evidence>
<dbReference type="Pfam" id="PF00441">
    <property type="entry name" value="Acyl-CoA_dh_1"/>
    <property type="match status" value="1"/>
</dbReference>
<dbReference type="Gene3D" id="2.40.110.10">
    <property type="entry name" value="Butyryl-CoA Dehydrogenase, subunit A, domain 2"/>
    <property type="match status" value="1"/>
</dbReference>
<name>A0A098BSZ9_9NOCA</name>
<evidence type="ECO:0000259" key="8">
    <source>
        <dbReference type="Pfam" id="PF02771"/>
    </source>
</evidence>
<evidence type="ECO:0000256" key="1">
    <source>
        <dbReference type="ARBA" id="ARBA00001974"/>
    </source>
</evidence>
<dbReference type="GO" id="GO:0050660">
    <property type="term" value="F:flavin adenine dinucleotide binding"/>
    <property type="evidence" value="ECO:0007669"/>
    <property type="project" value="InterPro"/>
</dbReference>
<dbReference type="Proteomes" id="UP000042997">
    <property type="component" value="Unassembled WGS sequence"/>
</dbReference>
<dbReference type="SUPFAM" id="SSF47203">
    <property type="entry name" value="Acyl-CoA dehydrogenase C-terminal domain-like"/>
    <property type="match status" value="1"/>
</dbReference>
<dbReference type="InterPro" id="IPR009100">
    <property type="entry name" value="AcylCoA_DH/oxidase_NM_dom_sf"/>
</dbReference>
<keyword evidence="3 5" id="KW-0285">Flavoprotein</keyword>
<dbReference type="PANTHER" id="PTHR43884">
    <property type="entry name" value="ACYL-COA DEHYDROGENASE"/>
    <property type="match status" value="1"/>
</dbReference>
<dbReference type="InterPro" id="IPR036250">
    <property type="entry name" value="AcylCo_DH-like_C"/>
</dbReference>
<dbReference type="EC" id="1.3.99.-" evidence="9"/>
<gene>
    <name evidence="9" type="ORF">RHRU231_880004</name>
</gene>
<dbReference type="InterPro" id="IPR009075">
    <property type="entry name" value="AcylCo_DH/oxidase_C"/>
</dbReference>
<dbReference type="InterPro" id="IPR013786">
    <property type="entry name" value="AcylCoA_DH/ox_N"/>
</dbReference>
<organism evidence="9 10">
    <name type="scientific">Rhodococcus ruber</name>
    <dbReference type="NCBI Taxonomy" id="1830"/>
    <lineage>
        <taxon>Bacteria</taxon>
        <taxon>Bacillati</taxon>
        <taxon>Actinomycetota</taxon>
        <taxon>Actinomycetes</taxon>
        <taxon>Mycobacteriales</taxon>
        <taxon>Nocardiaceae</taxon>
        <taxon>Rhodococcus</taxon>
    </lineage>
</organism>
<feature type="domain" description="Acyl-CoA oxidase/dehydrogenase middle" evidence="7">
    <location>
        <begin position="233"/>
        <end position="322"/>
    </location>
</feature>
<evidence type="ECO:0000256" key="4">
    <source>
        <dbReference type="ARBA" id="ARBA00022827"/>
    </source>
</evidence>
<feature type="domain" description="Acyl-CoA dehydrogenase/oxidase C-terminal" evidence="6">
    <location>
        <begin position="348"/>
        <end position="471"/>
    </location>
</feature>
<evidence type="ECO:0000259" key="6">
    <source>
        <dbReference type="Pfam" id="PF00441"/>
    </source>
</evidence>
<feature type="domain" description="Acyl-CoA dehydrogenase/oxidase N-terminal" evidence="8">
    <location>
        <begin position="115"/>
        <end position="225"/>
    </location>
</feature>
<accession>A0A098BSZ9</accession>
<evidence type="ECO:0000256" key="3">
    <source>
        <dbReference type="ARBA" id="ARBA00022630"/>
    </source>
</evidence>
<dbReference type="Pfam" id="PF02771">
    <property type="entry name" value="Acyl-CoA_dh_N"/>
    <property type="match status" value="1"/>
</dbReference>
<reference evidence="9 10" key="1">
    <citation type="journal article" date="2014" name="Genome Announc.">
        <title>Draft Genome Sequence of Propane- and Butane-Oxidizing Actinobacterium Rhodococcus ruber IEGM 231.</title>
        <authorList>
            <person name="Ivshina I.B."/>
            <person name="Kuyukina M.S."/>
            <person name="Krivoruchko A.V."/>
            <person name="Barbe V."/>
            <person name="Fischer C."/>
        </authorList>
    </citation>
    <scope>NUCLEOTIDE SEQUENCE [LARGE SCALE GENOMIC DNA]</scope>
</reference>
<evidence type="ECO:0000256" key="5">
    <source>
        <dbReference type="RuleBase" id="RU362125"/>
    </source>
</evidence>
<dbReference type="InterPro" id="IPR006089">
    <property type="entry name" value="Acyl-CoA_DH_CS"/>
</dbReference>
<dbReference type="AlphaFoldDB" id="A0A098BSZ9"/>
<comment type="cofactor">
    <cofactor evidence="1 5">
        <name>FAD</name>
        <dbReference type="ChEBI" id="CHEBI:57692"/>
    </cofactor>
</comment>
<sequence length="475" mass="50400">MGVRPHIEKPLVIMSKQDSVARNTPRDTSAVGLNPLRRDAMGAAMRVLTRITGSELADRYNLRQAIDRVTYQSTKTGFKTLGAATRTFKKVTGGSGTPQRLDTAVRTDLFDLTPTDDQQMIAETVREFAAEILRPAAHDADEAAAAPADLLARAAELGITLVNVPEAFEGAATERGAVTNTLVAEALAHGDMGLALPILAPSGVAVALTQWGTEEQQRTYLPAFAGDDVPQACVVITEPRALFDPFALQTKAVRSPSGYRLTGVKSLVPAAGSAELFVVAAELDGKPSLFLVESDSKGLVIEADPSMGLRAAGLGRLHLTDVAVPQSALLGDADADVRAEQYADAVRLARLGWSALAAGTGQAVLDYVVPYVNEREAFGEPISHRQAVAFMVANIKIELDGIRLVTLRGAARADQGLSFAREAALARKLATDKGMQIGLDGVQLLGGHGFTKEHPVERWYRDLRAVGVAEGVVLV</sequence>
<proteinExistence type="inferred from homology"/>
<dbReference type="eggNOG" id="COG1960">
    <property type="taxonomic scope" value="Bacteria"/>
</dbReference>
<dbReference type="PANTHER" id="PTHR43884:SF12">
    <property type="entry name" value="ISOVALERYL-COA DEHYDROGENASE, MITOCHONDRIAL-RELATED"/>
    <property type="match status" value="1"/>
</dbReference>
<keyword evidence="4 5" id="KW-0274">FAD</keyword>
<dbReference type="PROSITE" id="PS00073">
    <property type="entry name" value="ACYL_COA_DH_2"/>
    <property type="match status" value="1"/>
</dbReference>
<evidence type="ECO:0000313" key="10">
    <source>
        <dbReference type="Proteomes" id="UP000042997"/>
    </source>
</evidence>
<evidence type="ECO:0000313" key="9">
    <source>
        <dbReference type="EMBL" id="CDZ91808.1"/>
    </source>
</evidence>
<dbReference type="GO" id="GO:0003995">
    <property type="term" value="F:acyl-CoA dehydrogenase activity"/>
    <property type="evidence" value="ECO:0007669"/>
    <property type="project" value="InterPro"/>
</dbReference>
<dbReference type="Gene3D" id="1.10.540.10">
    <property type="entry name" value="Acyl-CoA dehydrogenase/oxidase, N-terminal domain"/>
    <property type="match status" value="1"/>
</dbReference>
<dbReference type="InterPro" id="IPR006091">
    <property type="entry name" value="Acyl-CoA_Oxase/DH_mid-dom"/>
</dbReference>
<comment type="similarity">
    <text evidence="2 5">Belongs to the acyl-CoA dehydrogenase family.</text>
</comment>
<dbReference type="SUPFAM" id="SSF56645">
    <property type="entry name" value="Acyl-CoA dehydrogenase NM domain-like"/>
    <property type="match status" value="1"/>
</dbReference>
<dbReference type="EMBL" id="CCSD01000103">
    <property type="protein sequence ID" value="CDZ91808.1"/>
    <property type="molecule type" value="Genomic_DNA"/>
</dbReference>
<dbReference type="Gene3D" id="1.20.140.10">
    <property type="entry name" value="Butyryl-CoA Dehydrogenase, subunit A, domain 3"/>
    <property type="match status" value="1"/>
</dbReference>